<evidence type="ECO:0000313" key="1">
    <source>
        <dbReference type="EMBL" id="SVE31838.1"/>
    </source>
</evidence>
<proteinExistence type="predicted"/>
<feature type="non-terminal residue" evidence="1">
    <location>
        <position position="76"/>
    </location>
</feature>
<dbReference type="Gene3D" id="3.40.640.10">
    <property type="entry name" value="Type I PLP-dependent aspartate aminotransferase-like (Major domain)"/>
    <property type="match status" value="1"/>
</dbReference>
<dbReference type="EMBL" id="UINC01209017">
    <property type="protein sequence ID" value="SVE31838.1"/>
    <property type="molecule type" value="Genomic_DNA"/>
</dbReference>
<evidence type="ECO:0008006" key="2">
    <source>
        <dbReference type="Google" id="ProtNLM"/>
    </source>
</evidence>
<dbReference type="AlphaFoldDB" id="A0A383CJN6"/>
<protein>
    <recommendedName>
        <fullName evidence="2">DegT/DnrJ/EryC1/StrS aminotransferase family protein</fullName>
    </recommendedName>
</protein>
<reference evidence="1" key="1">
    <citation type="submission" date="2018-05" db="EMBL/GenBank/DDBJ databases">
        <authorList>
            <person name="Lanie J.A."/>
            <person name="Ng W.-L."/>
            <person name="Kazmierczak K.M."/>
            <person name="Andrzejewski T.M."/>
            <person name="Davidsen T.M."/>
            <person name="Wayne K.J."/>
            <person name="Tettelin H."/>
            <person name="Glass J.I."/>
            <person name="Rusch D."/>
            <person name="Podicherti R."/>
            <person name="Tsui H.-C.T."/>
            <person name="Winkler M.E."/>
        </authorList>
    </citation>
    <scope>NUCLEOTIDE SEQUENCE</scope>
</reference>
<organism evidence="1">
    <name type="scientific">marine metagenome</name>
    <dbReference type="NCBI Taxonomy" id="408172"/>
    <lineage>
        <taxon>unclassified sequences</taxon>
        <taxon>metagenomes</taxon>
        <taxon>ecological metagenomes</taxon>
    </lineage>
</organism>
<dbReference type="Pfam" id="PF01041">
    <property type="entry name" value="DegT_DnrJ_EryC1"/>
    <property type="match status" value="1"/>
</dbReference>
<dbReference type="SUPFAM" id="SSF53383">
    <property type="entry name" value="PLP-dependent transferases"/>
    <property type="match status" value="1"/>
</dbReference>
<dbReference type="InterPro" id="IPR000653">
    <property type="entry name" value="DegT/StrS_aminotransferase"/>
</dbReference>
<gene>
    <name evidence="1" type="ORF">METZ01_LOCUS484692</name>
</gene>
<dbReference type="InterPro" id="IPR015421">
    <property type="entry name" value="PyrdxlP-dep_Trfase_major"/>
</dbReference>
<sequence length="76" mass="8637">MGRKISTKIPILRLPYSTEEIDFLKQGLEEILNSGFLTMDKKVFEFERLFSEFVGVKYAVAVNSGTSALEISLRSF</sequence>
<name>A0A383CJN6_9ZZZZ</name>
<dbReference type="InterPro" id="IPR015424">
    <property type="entry name" value="PyrdxlP-dep_Trfase"/>
</dbReference>
<accession>A0A383CJN6</accession>